<feature type="transmembrane region" description="Helical" evidence="1">
    <location>
        <begin position="21"/>
        <end position="42"/>
    </location>
</feature>
<accession>A0ABU9U3Z2</accession>
<proteinExistence type="predicted"/>
<evidence type="ECO:0000313" key="2">
    <source>
        <dbReference type="EMBL" id="MEM5551774.1"/>
    </source>
</evidence>
<evidence type="ECO:0000313" key="3">
    <source>
        <dbReference type="Proteomes" id="UP001388366"/>
    </source>
</evidence>
<reference evidence="2 3" key="1">
    <citation type="submission" date="2024-03" db="EMBL/GenBank/DDBJ databases">
        <title>Community enrichment and isolation of bacterial strains for fucoidan degradation.</title>
        <authorList>
            <person name="Sichert A."/>
        </authorList>
    </citation>
    <scope>NUCLEOTIDE SEQUENCE [LARGE SCALE GENOMIC DNA]</scope>
    <source>
        <strain evidence="2 3">AS81</strain>
    </source>
</reference>
<keyword evidence="3" id="KW-1185">Reference proteome</keyword>
<evidence type="ECO:0000256" key="1">
    <source>
        <dbReference type="SAM" id="Phobius"/>
    </source>
</evidence>
<dbReference type="RefSeq" id="WP_342884112.1">
    <property type="nucleotide sequence ID" value="NZ_JBBMQU010000024.1"/>
</dbReference>
<name>A0ABU9U3Z2_9GAMM</name>
<keyword evidence="1" id="KW-0812">Transmembrane</keyword>
<keyword evidence="1" id="KW-0472">Membrane</keyword>
<dbReference type="Proteomes" id="UP001388366">
    <property type="component" value="Unassembled WGS sequence"/>
</dbReference>
<keyword evidence="1" id="KW-1133">Transmembrane helix</keyword>
<protein>
    <submittedName>
        <fullName evidence="2">TadE/TadG family type IV pilus assembly protein</fullName>
    </submittedName>
</protein>
<comment type="caution">
    <text evidence="2">The sequence shown here is derived from an EMBL/GenBank/DDBJ whole genome shotgun (WGS) entry which is preliminary data.</text>
</comment>
<gene>
    <name evidence="2" type="ORF">WNY63_13650</name>
</gene>
<sequence length="255" mass="28509">MNKQRVSLKKQQGQSMVEFSITLPFLAPLVLVLIMLLIQWVFIYKDKITLNAATFDAVRAGALNHGSKSKMENALAQGMMPLFMVDSGSDPNALDVASAYAKSKAYTAIASKITVLNPTSDVFNKFKQRRRYKGGTTVFEIPNDNLMYRNPSLKIISSDKKLNIQDANLLQIEVDWCKRLEVPLANWLIGKILTLTDVDPDPLSDKFVYFVPNEEQLTCSALGAATSTAGEALYSGYYITIKSYALIRMQTPYRM</sequence>
<organism evidence="2 3">
    <name type="scientific">Pseudoalteromonas neustonica</name>
    <dbReference type="NCBI Taxonomy" id="1840331"/>
    <lineage>
        <taxon>Bacteria</taxon>
        <taxon>Pseudomonadati</taxon>
        <taxon>Pseudomonadota</taxon>
        <taxon>Gammaproteobacteria</taxon>
        <taxon>Alteromonadales</taxon>
        <taxon>Pseudoalteromonadaceae</taxon>
        <taxon>Pseudoalteromonas</taxon>
    </lineage>
</organism>
<dbReference type="EMBL" id="JBBMQU010000024">
    <property type="protein sequence ID" value="MEM5551774.1"/>
    <property type="molecule type" value="Genomic_DNA"/>
</dbReference>